<dbReference type="InterPro" id="IPR045229">
    <property type="entry name" value="TPP_enz"/>
</dbReference>
<dbReference type="GO" id="GO:0005948">
    <property type="term" value="C:acetolactate synthase complex"/>
    <property type="evidence" value="ECO:0007669"/>
    <property type="project" value="TreeGrafter"/>
</dbReference>
<dbReference type="InterPro" id="IPR011766">
    <property type="entry name" value="TPP_enzyme_TPP-bd"/>
</dbReference>
<keyword evidence="9" id="KW-1185">Reference proteome</keyword>
<evidence type="ECO:0000256" key="4">
    <source>
        <dbReference type="SAM" id="MobiDB-lite"/>
    </source>
</evidence>
<dbReference type="GO" id="GO:0050660">
    <property type="term" value="F:flavin adenine dinucleotide binding"/>
    <property type="evidence" value="ECO:0007669"/>
    <property type="project" value="TreeGrafter"/>
</dbReference>
<dbReference type="Gene3D" id="3.40.50.970">
    <property type="match status" value="2"/>
</dbReference>
<dbReference type="SUPFAM" id="SSF52467">
    <property type="entry name" value="DHS-like NAD/FAD-binding domain"/>
    <property type="match status" value="1"/>
</dbReference>
<evidence type="ECO:0000256" key="2">
    <source>
        <dbReference type="ARBA" id="ARBA00023052"/>
    </source>
</evidence>
<feature type="domain" description="Thiamine pyrophosphate enzyme central" evidence="5">
    <location>
        <begin position="219"/>
        <end position="352"/>
    </location>
</feature>
<dbReference type="Gene3D" id="3.40.50.1220">
    <property type="entry name" value="TPP-binding domain"/>
    <property type="match status" value="1"/>
</dbReference>
<evidence type="ECO:0000259" key="6">
    <source>
        <dbReference type="Pfam" id="PF02775"/>
    </source>
</evidence>
<dbReference type="GO" id="GO:0009099">
    <property type="term" value="P:L-valine biosynthetic process"/>
    <property type="evidence" value="ECO:0007669"/>
    <property type="project" value="TreeGrafter"/>
</dbReference>
<reference evidence="8 9" key="1">
    <citation type="submission" date="2019-07" db="EMBL/GenBank/DDBJ databases">
        <title>Whole genome shotgun sequence of Deinococcus cellulosilyticus NBRC 106333.</title>
        <authorList>
            <person name="Hosoyama A."/>
            <person name="Uohara A."/>
            <person name="Ohji S."/>
            <person name="Ichikawa N."/>
        </authorList>
    </citation>
    <scope>NUCLEOTIDE SEQUENCE [LARGE SCALE GENOMIC DNA]</scope>
    <source>
        <strain evidence="8 9">NBRC 106333</strain>
    </source>
</reference>
<keyword evidence="8" id="KW-0378">Hydrolase</keyword>
<evidence type="ECO:0000313" key="8">
    <source>
        <dbReference type="EMBL" id="GEM46269.1"/>
    </source>
</evidence>
<dbReference type="PANTHER" id="PTHR18968:SF9">
    <property type="entry name" value="3D-(3,5_4)-TRIHYDROXYCYCLOHEXANE-1,2-DIONE HYDROLASE"/>
    <property type="match status" value="1"/>
</dbReference>
<evidence type="ECO:0000259" key="7">
    <source>
        <dbReference type="Pfam" id="PF02776"/>
    </source>
</evidence>
<dbReference type="NCBIfam" id="TIGR04377">
    <property type="entry name" value="myo_inos_iolD"/>
    <property type="match status" value="1"/>
</dbReference>
<accession>A0A511N0C7</accession>
<name>A0A511N0C7_DEIC1</name>
<dbReference type="CDD" id="cd07035">
    <property type="entry name" value="TPP_PYR_POX_like"/>
    <property type="match status" value="1"/>
</dbReference>
<evidence type="ECO:0000259" key="5">
    <source>
        <dbReference type="Pfam" id="PF00205"/>
    </source>
</evidence>
<gene>
    <name evidence="8" type="ORF">DC3_19040</name>
</gene>
<evidence type="ECO:0000256" key="1">
    <source>
        <dbReference type="ARBA" id="ARBA00007812"/>
    </source>
</evidence>
<feature type="domain" description="Thiamine pyrophosphate enzyme N-terminal TPP-binding" evidence="7">
    <location>
        <begin position="47"/>
        <end position="130"/>
    </location>
</feature>
<comment type="similarity">
    <text evidence="1 3">Belongs to the TPP enzyme family.</text>
</comment>
<dbReference type="InterPro" id="IPR029061">
    <property type="entry name" value="THDP-binding"/>
</dbReference>
<dbReference type="EMBL" id="BJXB01000007">
    <property type="protein sequence ID" value="GEM46269.1"/>
    <property type="molecule type" value="Genomic_DNA"/>
</dbReference>
<sequence length="620" mass="67647">MPRMTVAQAIVRFLANQYSEKDGQQERLIAGVWAIFGHGNVHGLGQALEELGDEVGLRTHRGQNEQAMGHAAIAYAKHRLRTSTMAVTTSIGPGATNLVTAAALATVNRLPVLLLPGDYFSSRIPDPVLQQLEHPTEHDVSVNDALRPVSRFFARPQNPQQLLSILPEAMRVLTDPAETGAVTIALPQDLQSWSWDFPESFFEKRVWRIRRAQPDLMEVAEAARILAGSKKPVIVCGGGVKYSQAWQELADFSESFGIPVVETQAGKGALSWKHPYVTGAGGATGTFASNRALSEADVILAVGTRLGDFITASKSAFNSEAQIIGINVSPMDAIKLQGLPVVGDARVTLQALQGALVHWKGSSPEWKAQVSELRHQWDDYVDRATSASDSETLIQAEVLGTINKTLGGQATVINAAGSMPGELHKIWRPEDPKAYHLEYGFSCMGYEIPAGIGVKLAEPEREVVVLVGDGTYLMMNSEIVTACMEGLQLTVVLLDNHGYQSIHGLQKSVGVPSFTNELRHRDETGRLSGDFVKVDYVKHLESMGAKSTRVTSHAELTEALLAARAHQGVTAIVAEVDPYKRLPEHDSWWDVPPAEVSSRPSVQEARKKYEQDVQKQQKKR</sequence>
<dbReference type="GO" id="GO:0016823">
    <property type="term" value="F:hydrolase activity, acting on acid carbon-carbon bonds, in ketonic substances"/>
    <property type="evidence" value="ECO:0007669"/>
    <property type="project" value="InterPro"/>
</dbReference>
<dbReference type="GO" id="GO:0000287">
    <property type="term" value="F:magnesium ion binding"/>
    <property type="evidence" value="ECO:0007669"/>
    <property type="project" value="InterPro"/>
</dbReference>
<keyword evidence="2 3" id="KW-0786">Thiamine pyrophosphate</keyword>
<dbReference type="InterPro" id="IPR030817">
    <property type="entry name" value="Myo_inos_IolD"/>
</dbReference>
<dbReference type="Pfam" id="PF02776">
    <property type="entry name" value="TPP_enzyme_N"/>
    <property type="match status" value="1"/>
</dbReference>
<dbReference type="GO" id="GO:0009097">
    <property type="term" value="P:isoleucine biosynthetic process"/>
    <property type="evidence" value="ECO:0007669"/>
    <property type="project" value="TreeGrafter"/>
</dbReference>
<protein>
    <submittedName>
        <fullName evidence="8">3D-(3,5/4)-trihydroxycyclohexane-1,2-dione acylhydrolase (Decyclizing)</fullName>
    </submittedName>
</protein>
<feature type="compositionally biased region" description="Basic and acidic residues" evidence="4">
    <location>
        <begin position="604"/>
        <end position="620"/>
    </location>
</feature>
<dbReference type="GO" id="GO:0019310">
    <property type="term" value="P:inositol catabolic process"/>
    <property type="evidence" value="ECO:0007669"/>
    <property type="project" value="InterPro"/>
</dbReference>
<dbReference type="SUPFAM" id="SSF52518">
    <property type="entry name" value="Thiamin diphosphate-binding fold (THDP-binding)"/>
    <property type="match status" value="2"/>
</dbReference>
<dbReference type="PANTHER" id="PTHR18968">
    <property type="entry name" value="THIAMINE PYROPHOSPHATE ENZYMES"/>
    <property type="match status" value="1"/>
</dbReference>
<comment type="caution">
    <text evidence="8">The sequence shown here is derived from an EMBL/GenBank/DDBJ whole genome shotgun (WGS) entry which is preliminary data.</text>
</comment>
<organism evidence="8 9">
    <name type="scientific">Deinococcus cellulosilyticus (strain DSM 18568 / NBRC 106333 / KACC 11606 / 5516J-15)</name>
    <dbReference type="NCBI Taxonomy" id="1223518"/>
    <lineage>
        <taxon>Bacteria</taxon>
        <taxon>Thermotogati</taxon>
        <taxon>Deinococcota</taxon>
        <taxon>Deinococci</taxon>
        <taxon>Deinococcales</taxon>
        <taxon>Deinococcaceae</taxon>
        <taxon>Deinococcus</taxon>
    </lineage>
</organism>
<proteinExistence type="inferred from homology"/>
<dbReference type="InterPro" id="IPR012001">
    <property type="entry name" value="Thiamin_PyroP_enz_TPP-bd_dom"/>
</dbReference>
<dbReference type="OrthoDB" id="4494979at2"/>
<dbReference type="AlphaFoldDB" id="A0A511N0C7"/>
<dbReference type="Pfam" id="PF00205">
    <property type="entry name" value="TPP_enzyme_M"/>
    <property type="match status" value="1"/>
</dbReference>
<dbReference type="InterPro" id="IPR012000">
    <property type="entry name" value="Thiamin_PyroP_enz_cen_dom"/>
</dbReference>
<dbReference type="Proteomes" id="UP000321306">
    <property type="component" value="Unassembled WGS sequence"/>
</dbReference>
<evidence type="ECO:0000256" key="3">
    <source>
        <dbReference type="RuleBase" id="RU362132"/>
    </source>
</evidence>
<dbReference type="GO" id="GO:0030976">
    <property type="term" value="F:thiamine pyrophosphate binding"/>
    <property type="evidence" value="ECO:0007669"/>
    <property type="project" value="InterPro"/>
</dbReference>
<dbReference type="GO" id="GO:0003984">
    <property type="term" value="F:acetolactate synthase activity"/>
    <property type="evidence" value="ECO:0007669"/>
    <property type="project" value="TreeGrafter"/>
</dbReference>
<dbReference type="InterPro" id="IPR029035">
    <property type="entry name" value="DHS-like_NAD/FAD-binding_dom"/>
</dbReference>
<dbReference type="Pfam" id="PF02775">
    <property type="entry name" value="TPP_enzyme_C"/>
    <property type="match status" value="1"/>
</dbReference>
<evidence type="ECO:0000313" key="9">
    <source>
        <dbReference type="Proteomes" id="UP000321306"/>
    </source>
</evidence>
<feature type="domain" description="Thiamine pyrophosphate enzyme TPP-binding" evidence="6">
    <location>
        <begin position="416"/>
        <end position="573"/>
    </location>
</feature>
<dbReference type="RefSeq" id="WP_146884089.1">
    <property type="nucleotide sequence ID" value="NZ_BJXB01000007.1"/>
</dbReference>
<feature type="region of interest" description="Disordered" evidence="4">
    <location>
        <begin position="584"/>
        <end position="620"/>
    </location>
</feature>